<organism evidence="2 3">
    <name type="scientific">Portunus trituberculatus</name>
    <name type="common">Swimming crab</name>
    <name type="synonym">Neptunus trituberculatus</name>
    <dbReference type="NCBI Taxonomy" id="210409"/>
    <lineage>
        <taxon>Eukaryota</taxon>
        <taxon>Metazoa</taxon>
        <taxon>Ecdysozoa</taxon>
        <taxon>Arthropoda</taxon>
        <taxon>Crustacea</taxon>
        <taxon>Multicrustacea</taxon>
        <taxon>Malacostraca</taxon>
        <taxon>Eumalacostraca</taxon>
        <taxon>Eucarida</taxon>
        <taxon>Decapoda</taxon>
        <taxon>Pleocyemata</taxon>
        <taxon>Brachyura</taxon>
        <taxon>Eubrachyura</taxon>
        <taxon>Portunoidea</taxon>
        <taxon>Portunidae</taxon>
        <taxon>Portuninae</taxon>
        <taxon>Portunus</taxon>
    </lineage>
</organism>
<feature type="compositionally biased region" description="Low complexity" evidence="1">
    <location>
        <begin position="129"/>
        <end position="142"/>
    </location>
</feature>
<accession>A0A5B7H9G3</accession>
<evidence type="ECO:0000256" key="1">
    <source>
        <dbReference type="SAM" id="MobiDB-lite"/>
    </source>
</evidence>
<dbReference type="EMBL" id="VSRR010026583">
    <property type="protein sequence ID" value="MPC67682.1"/>
    <property type="molecule type" value="Genomic_DNA"/>
</dbReference>
<keyword evidence="3" id="KW-1185">Reference proteome</keyword>
<evidence type="ECO:0000313" key="3">
    <source>
        <dbReference type="Proteomes" id="UP000324222"/>
    </source>
</evidence>
<name>A0A5B7H9G3_PORTR</name>
<evidence type="ECO:0000313" key="2">
    <source>
        <dbReference type="EMBL" id="MPC67682.1"/>
    </source>
</evidence>
<reference evidence="2 3" key="1">
    <citation type="submission" date="2019-05" db="EMBL/GenBank/DDBJ databases">
        <title>Another draft genome of Portunus trituberculatus and its Hox gene families provides insights of decapod evolution.</title>
        <authorList>
            <person name="Jeong J.-H."/>
            <person name="Song I."/>
            <person name="Kim S."/>
            <person name="Choi T."/>
            <person name="Kim D."/>
            <person name="Ryu S."/>
            <person name="Kim W."/>
        </authorList>
    </citation>
    <scope>NUCLEOTIDE SEQUENCE [LARGE SCALE GENOMIC DNA]</scope>
    <source>
        <tissue evidence="2">Muscle</tissue>
    </source>
</reference>
<gene>
    <name evidence="2" type="ORF">E2C01_061861</name>
</gene>
<proteinExistence type="predicted"/>
<protein>
    <submittedName>
        <fullName evidence="2">Uncharacterized protein</fullName>
    </submittedName>
</protein>
<comment type="caution">
    <text evidence="2">The sequence shown here is derived from an EMBL/GenBank/DDBJ whole genome shotgun (WGS) entry which is preliminary data.</text>
</comment>
<feature type="region of interest" description="Disordered" evidence="1">
    <location>
        <begin position="68"/>
        <end position="155"/>
    </location>
</feature>
<sequence>MFCEAPGHKVTLIFSVCRGYGEKGGINFDFMDGTYQNIVYQSSRSVVPPHCFVDITEQWYMFSTTITPPHHSPRHQPEGSLNARLPRGAGMTRGLTQRPCVTHSSGSRPPLSNPLGRVAGGAAGGGAASGAVAGRRQVGRDGNSPRGVPSTSCLSGSDASRYNYYQSDFTQFASISKQCNAADAIH</sequence>
<feature type="compositionally biased region" description="Gly residues" evidence="1">
    <location>
        <begin position="118"/>
        <end position="128"/>
    </location>
</feature>
<dbReference type="AlphaFoldDB" id="A0A5B7H9G3"/>
<dbReference type="Proteomes" id="UP000324222">
    <property type="component" value="Unassembled WGS sequence"/>
</dbReference>